<name>A0A1Y6BHP1_9PROT</name>
<dbReference type="InterPro" id="IPR010634">
    <property type="entry name" value="DUF1223"/>
</dbReference>
<evidence type="ECO:0008006" key="3">
    <source>
        <dbReference type="Google" id="ProtNLM"/>
    </source>
</evidence>
<accession>A0A1Y6BHP1</accession>
<dbReference type="STRING" id="560819.SAMN05428998_10528"/>
<proteinExistence type="predicted"/>
<gene>
    <name evidence="1" type="ORF">SAMN05428998_10528</name>
</gene>
<organism evidence="1 2">
    <name type="scientific">Tistlia consotensis USBA 355</name>
    <dbReference type="NCBI Taxonomy" id="560819"/>
    <lineage>
        <taxon>Bacteria</taxon>
        <taxon>Pseudomonadati</taxon>
        <taxon>Pseudomonadota</taxon>
        <taxon>Alphaproteobacteria</taxon>
        <taxon>Rhodospirillales</taxon>
        <taxon>Rhodovibrionaceae</taxon>
        <taxon>Tistlia</taxon>
    </lineage>
</organism>
<reference evidence="1 2" key="1">
    <citation type="submission" date="2017-04" db="EMBL/GenBank/DDBJ databases">
        <authorList>
            <person name="Afonso C.L."/>
            <person name="Miller P.J."/>
            <person name="Scott M.A."/>
            <person name="Spackman E."/>
            <person name="Goraichik I."/>
            <person name="Dimitrov K.M."/>
            <person name="Suarez D.L."/>
            <person name="Swayne D.E."/>
        </authorList>
    </citation>
    <scope>NUCLEOTIDE SEQUENCE [LARGE SCALE GENOMIC DNA]</scope>
    <source>
        <strain evidence="1 2">USBA 355</strain>
    </source>
</reference>
<dbReference type="PANTHER" id="PTHR36057">
    <property type="match status" value="1"/>
</dbReference>
<dbReference type="InterPro" id="IPR036249">
    <property type="entry name" value="Thioredoxin-like_sf"/>
</dbReference>
<dbReference type="Proteomes" id="UP000192917">
    <property type="component" value="Unassembled WGS sequence"/>
</dbReference>
<dbReference type="AlphaFoldDB" id="A0A1Y6BHP1"/>
<keyword evidence="2" id="KW-1185">Reference proteome</keyword>
<dbReference type="SUPFAM" id="SSF52833">
    <property type="entry name" value="Thioredoxin-like"/>
    <property type="match status" value="1"/>
</dbReference>
<dbReference type="EMBL" id="FWZX01000005">
    <property type="protein sequence ID" value="SMF11707.1"/>
    <property type="molecule type" value="Genomic_DNA"/>
</dbReference>
<dbReference type="RefSeq" id="WP_089229646.1">
    <property type="nucleotide sequence ID" value="NZ_FWZX01000005.1"/>
</dbReference>
<dbReference type="PANTHER" id="PTHR36057:SF1">
    <property type="entry name" value="LIPOPROTEIN LIPID ATTACHMENT SITE-LIKE PROTEIN, PUTATIVE (DUF1223)-RELATED"/>
    <property type="match status" value="1"/>
</dbReference>
<dbReference type="Pfam" id="PF06764">
    <property type="entry name" value="DUF1223"/>
    <property type="match status" value="1"/>
</dbReference>
<evidence type="ECO:0000313" key="1">
    <source>
        <dbReference type="EMBL" id="SMF11707.1"/>
    </source>
</evidence>
<sequence length="243" mass="26037">MTSLRPLLLLPLLGVVLLAGAPGRAAAERPVVVELFTSQGCSSCPPADAILGELAMRGDVLALSLHVDYWDYIGWKDPFASAEMTERQRAYARAMGSRMVYTPQTIVDGREEMVGSRRDAVMAAIDRAEQGPKGVTVTVVGDDAIQIGAGEAPPDGAVVWLVTYDHEQTTDIQRGENAGRRISYYNVVRSIERLGHWMGKALSFPVDCNSLIGPNHGAAILVQANGYGPILGATRIQPAPPSQ</sequence>
<evidence type="ECO:0000313" key="2">
    <source>
        <dbReference type="Proteomes" id="UP000192917"/>
    </source>
</evidence>
<protein>
    <recommendedName>
        <fullName evidence="3">DUF1223 domain-containing protein</fullName>
    </recommendedName>
</protein>